<evidence type="ECO:0000313" key="1">
    <source>
        <dbReference type="EMBL" id="NVY96137.1"/>
    </source>
</evidence>
<name>A0A850R5L7_9LACO</name>
<evidence type="ECO:0000313" key="2">
    <source>
        <dbReference type="Proteomes" id="UP000563523"/>
    </source>
</evidence>
<dbReference type="EMBL" id="JABZEC010000002">
    <property type="protein sequence ID" value="NVY96137.1"/>
    <property type="molecule type" value="Genomic_DNA"/>
</dbReference>
<dbReference type="RefSeq" id="WP_176942295.1">
    <property type="nucleotide sequence ID" value="NZ_JABZEC010000002.1"/>
</dbReference>
<dbReference type="AlphaFoldDB" id="A0A850R5L7"/>
<dbReference type="Proteomes" id="UP000563523">
    <property type="component" value="Unassembled WGS sequence"/>
</dbReference>
<accession>A0A850R5L7</accession>
<keyword evidence="2" id="KW-1185">Reference proteome</keyword>
<organism evidence="1 2">
    <name type="scientific">Bombilactobacillus apium</name>
    <dbReference type="NCBI Taxonomy" id="2675299"/>
    <lineage>
        <taxon>Bacteria</taxon>
        <taxon>Bacillati</taxon>
        <taxon>Bacillota</taxon>
        <taxon>Bacilli</taxon>
        <taxon>Lactobacillales</taxon>
        <taxon>Lactobacillaceae</taxon>
        <taxon>Bombilactobacillus</taxon>
    </lineage>
</organism>
<sequence>MKIPLEKIINAGVIHFEGETQRQVQERVDQTSQNLLTFNQAPTIAEQGRVLKKILGYPLP</sequence>
<gene>
    <name evidence="1" type="ORF">HU830_02935</name>
</gene>
<proteinExistence type="predicted"/>
<reference evidence="1 2" key="1">
    <citation type="submission" date="2020-06" db="EMBL/GenBank/DDBJ databases">
        <authorList>
            <person name="Kang J."/>
        </authorList>
    </citation>
    <scope>NUCLEOTIDE SEQUENCE [LARGE SCALE GENOMIC DNA]</scope>
    <source>
        <strain evidence="1 2">DCY120</strain>
    </source>
</reference>
<comment type="caution">
    <text evidence="1">The sequence shown here is derived from an EMBL/GenBank/DDBJ whole genome shotgun (WGS) entry which is preliminary data.</text>
</comment>
<protein>
    <submittedName>
        <fullName evidence="1">Uncharacterized protein</fullName>
    </submittedName>
</protein>